<reference evidence="2 3" key="1">
    <citation type="submission" date="2018-07" db="EMBL/GenBank/DDBJ databases">
        <title>Complete genome sequence of Flavobacterium psychrolimnae LMG 22018.</title>
        <authorList>
            <person name="Kim D.-U."/>
        </authorList>
    </citation>
    <scope>NUCLEOTIDE SEQUENCE [LARGE SCALE GENOMIC DNA]</scope>
    <source>
        <strain evidence="2 3">LMG 22018</strain>
    </source>
</reference>
<feature type="chain" id="PRO_5016702821" evidence="1">
    <location>
        <begin position="23"/>
        <end position="71"/>
    </location>
</feature>
<evidence type="ECO:0000313" key="2">
    <source>
        <dbReference type="EMBL" id="RBN50590.1"/>
    </source>
</evidence>
<evidence type="ECO:0000313" key="3">
    <source>
        <dbReference type="Proteomes" id="UP000253676"/>
    </source>
</evidence>
<name>A0A366B0F7_9FLAO</name>
<organism evidence="2 3">
    <name type="scientific">Flavobacterium psychrolimnae</name>
    <dbReference type="NCBI Taxonomy" id="249351"/>
    <lineage>
        <taxon>Bacteria</taxon>
        <taxon>Pseudomonadati</taxon>
        <taxon>Bacteroidota</taxon>
        <taxon>Flavobacteriia</taxon>
        <taxon>Flavobacteriales</taxon>
        <taxon>Flavobacteriaceae</taxon>
        <taxon>Flavobacterium</taxon>
    </lineage>
</organism>
<evidence type="ECO:0000256" key="1">
    <source>
        <dbReference type="SAM" id="SignalP"/>
    </source>
</evidence>
<keyword evidence="3" id="KW-1185">Reference proteome</keyword>
<dbReference type="RefSeq" id="WP_113634464.1">
    <property type="nucleotide sequence ID" value="NZ_QNUX01000005.1"/>
</dbReference>
<dbReference type="AlphaFoldDB" id="A0A366B0F7"/>
<proteinExistence type="predicted"/>
<gene>
    <name evidence="2" type="ORF">DR980_06725</name>
</gene>
<sequence>MKKILIVATIAIGMLVSCNKKANNETENTEVQTIETTEQVQVITDTTGQLSTDSINKVEQDKVDTAHGHTH</sequence>
<dbReference type="PROSITE" id="PS51257">
    <property type="entry name" value="PROKAR_LIPOPROTEIN"/>
    <property type="match status" value="1"/>
</dbReference>
<protein>
    <submittedName>
        <fullName evidence="2">Uncharacterized protein</fullName>
    </submittedName>
</protein>
<feature type="signal peptide" evidence="1">
    <location>
        <begin position="1"/>
        <end position="22"/>
    </location>
</feature>
<keyword evidence="1" id="KW-0732">Signal</keyword>
<dbReference type="Proteomes" id="UP000253676">
    <property type="component" value="Unassembled WGS sequence"/>
</dbReference>
<accession>A0A366B0F7</accession>
<dbReference type="EMBL" id="QNUX01000005">
    <property type="protein sequence ID" value="RBN50590.1"/>
    <property type="molecule type" value="Genomic_DNA"/>
</dbReference>
<comment type="caution">
    <text evidence="2">The sequence shown here is derived from an EMBL/GenBank/DDBJ whole genome shotgun (WGS) entry which is preliminary data.</text>
</comment>